<dbReference type="EC" id="1.8.1.4" evidence="2"/>
<dbReference type="AlphaFoldDB" id="A0A140LDJ5"/>
<gene>
    <name evidence="2" type="primary">lpd_1</name>
    <name evidence="2" type="ORF">AN618_03760</name>
</gene>
<dbReference type="InParanoid" id="A0A140LDJ5"/>
<feature type="domain" description="Pyridine nucleotide-disulphide oxidoreductase dimerisation" evidence="1">
    <location>
        <begin position="1"/>
        <end position="42"/>
    </location>
</feature>
<dbReference type="InterPro" id="IPR016156">
    <property type="entry name" value="FAD/NAD-linked_Rdtase_dimer_sf"/>
</dbReference>
<accession>A0A140LDJ5</accession>
<evidence type="ECO:0000313" key="3">
    <source>
        <dbReference type="Proteomes" id="UP000070427"/>
    </source>
</evidence>
<dbReference type="InterPro" id="IPR004099">
    <property type="entry name" value="Pyr_nucl-diS_OxRdtase_dimer"/>
</dbReference>
<evidence type="ECO:0000313" key="2">
    <source>
        <dbReference type="EMBL" id="KXG78620.1"/>
    </source>
</evidence>
<name>A0A140LDJ5_9FIRM</name>
<dbReference type="GO" id="GO:0004148">
    <property type="term" value="F:dihydrolipoyl dehydrogenase (NADH) activity"/>
    <property type="evidence" value="ECO:0007669"/>
    <property type="project" value="UniProtKB-EC"/>
</dbReference>
<dbReference type="STRING" id="520764.AN618_03760"/>
<protein>
    <submittedName>
        <fullName evidence="2">Dihydrolipoyl dehydrogenase</fullName>
        <ecNumber evidence="2">1.8.1.4</ecNumber>
    </submittedName>
</protein>
<dbReference type="EMBL" id="LOED01000002">
    <property type="protein sequence ID" value="KXG78620.1"/>
    <property type="molecule type" value="Genomic_DNA"/>
</dbReference>
<reference evidence="2 3" key="1">
    <citation type="submission" date="2015-12" db="EMBL/GenBank/DDBJ databases">
        <title>Draft genome sequnece of Fervidicola ferrireducens strain Y170.</title>
        <authorList>
            <person name="Patel B.K."/>
        </authorList>
    </citation>
    <scope>NUCLEOTIDE SEQUENCE [LARGE SCALE GENOMIC DNA]</scope>
    <source>
        <strain evidence="2 3">Y170</strain>
    </source>
</reference>
<keyword evidence="2" id="KW-0560">Oxidoreductase</keyword>
<comment type="caution">
    <text evidence="2">The sequence shown here is derived from an EMBL/GenBank/DDBJ whole genome shotgun (WGS) entry which is preliminary data.</text>
</comment>
<keyword evidence="3" id="KW-1185">Reference proteome</keyword>
<proteinExistence type="predicted"/>
<sequence length="56" mass="6022">MGPNATDLVHEIIPAISSGIPVKELSKIIHSHPTFSEAVMEALHDVHGQSIHKVDS</sequence>
<evidence type="ECO:0000259" key="1">
    <source>
        <dbReference type="Pfam" id="PF02852"/>
    </source>
</evidence>
<dbReference type="Pfam" id="PF02852">
    <property type="entry name" value="Pyr_redox_dim"/>
    <property type="match status" value="1"/>
</dbReference>
<organism evidence="2 3">
    <name type="scientific">Fervidicola ferrireducens</name>
    <dbReference type="NCBI Taxonomy" id="520764"/>
    <lineage>
        <taxon>Bacteria</taxon>
        <taxon>Bacillati</taxon>
        <taxon>Bacillota</taxon>
        <taxon>Clostridia</taxon>
        <taxon>Thermosediminibacterales</taxon>
        <taxon>Thermosediminibacteraceae</taxon>
        <taxon>Fervidicola</taxon>
    </lineage>
</organism>
<dbReference type="Proteomes" id="UP000070427">
    <property type="component" value="Unassembled WGS sequence"/>
</dbReference>
<dbReference type="SUPFAM" id="SSF55424">
    <property type="entry name" value="FAD/NAD-linked reductases, dimerisation (C-terminal) domain"/>
    <property type="match status" value="1"/>
</dbReference>
<dbReference type="Gene3D" id="3.30.390.30">
    <property type="match status" value="1"/>
</dbReference>